<sequence length="98" mass="10318">MKTATRLAVLLAITFVEVAVNVQQVPTPTDRAIVARVGETIDEWIYAGSTADGKPILTQATAQVNSDLQAFIVANANSAAPGQVGSAVLQALKQERKQ</sequence>
<proteinExistence type="predicted"/>
<reference evidence="2 3" key="1">
    <citation type="submission" date="2019-09" db="EMBL/GenBank/DDBJ databases">
        <authorList>
            <person name="Depoorter E."/>
        </authorList>
    </citation>
    <scope>NUCLEOTIDE SEQUENCE [LARGE SCALE GENOMIC DNA]</scope>
    <source>
        <strain evidence="2">LMG 30113</strain>
    </source>
</reference>
<name>A0A6P2SCM9_9BURK</name>
<accession>A0A6P2SCM9</accession>
<dbReference type="RefSeq" id="WP_034197195.1">
    <property type="nucleotide sequence ID" value="NZ_CABVQD010000054.1"/>
</dbReference>
<dbReference type="Proteomes" id="UP000494330">
    <property type="component" value="Unassembled WGS sequence"/>
</dbReference>
<protein>
    <recommendedName>
        <fullName evidence="4">Lipoprotein</fullName>
    </recommendedName>
</protein>
<organism evidence="2 3">
    <name type="scientific">Burkholderia paludis</name>
    <dbReference type="NCBI Taxonomy" id="1506587"/>
    <lineage>
        <taxon>Bacteria</taxon>
        <taxon>Pseudomonadati</taxon>
        <taxon>Pseudomonadota</taxon>
        <taxon>Betaproteobacteria</taxon>
        <taxon>Burkholderiales</taxon>
        <taxon>Burkholderiaceae</taxon>
        <taxon>Burkholderia</taxon>
        <taxon>Burkholderia cepacia complex</taxon>
    </lineage>
</organism>
<keyword evidence="1" id="KW-0732">Signal</keyword>
<evidence type="ECO:0008006" key="4">
    <source>
        <dbReference type="Google" id="ProtNLM"/>
    </source>
</evidence>
<dbReference type="AlphaFoldDB" id="A0A6P2SCM9"/>
<feature type="chain" id="PRO_5044427078" description="Lipoprotein" evidence="1">
    <location>
        <begin position="20"/>
        <end position="98"/>
    </location>
</feature>
<gene>
    <name evidence="2" type="ORF">BPA30113_07377</name>
</gene>
<evidence type="ECO:0000256" key="1">
    <source>
        <dbReference type="SAM" id="SignalP"/>
    </source>
</evidence>
<dbReference type="EMBL" id="CABVQD010000054">
    <property type="protein sequence ID" value="VWC46822.1"/>
    <property type="molecule type" value="Genomic_DNA"/>
</dbReference>
<evidence type="ECO:0000313" key="2">
    <source>
        <dbReference type="EMBL" id="VWC46822.1"/>
    </source>
</evidence>
<feature type="signal peptide" evidence="1">
    <location>
        <begin position="1"/>
        <end position="19"/>
    </location>
</feature>
<evidence type="ECO:0000313" key="3">
    <source>
        <dbReference type="Proteomes" id="UP000494330"/>
    </source>
</evidence>
<keyword evidence="3" id="KW-1185">Reference proteome</keyword>